<evidence type="ECO:0000313" key="10">
    <source>
        <dbReference type="Proteomes" id="UP000316388"/>
    </source>
</evidence>
<dbReference type="Proteomes" id="UP000316388">
    <property type="component" value="Unassembled WGS sequence"/>
</dbReference>
<dbReference type="InterPro" id="IPR050301">
    <property type="entry name" value="NTE"/>
</dbReference>
<gene>
    <name evidence="7" type="ORF">A9O67_01965</name>
    <name evidence="8" type="ORF">Tfont_01655</name>
</gene>
<comment type="caution">
    <text evidence="7">The sequence shown here is derived from an EMBL/GenBank/DDBJ whole genome shotgun (WGS) entry which is preliminary data.</text>
</comment>
<feature type="short sequence motif" description="GXSXG" evidence="4">
    <location>
        <begin position="84"/>
        <end position="88"/>
    </location>
</feature>
<evidence type="ECO:0000313" key="7">
    <source>
        <dbReference type="EMBL" id="OBS31414.1"/>
    </source>
</evidence>
<dbReference type="SUPFAM" id="SSF52151">
    <property type="entry name" value="FabD/lysophospholipase-like"/>
    <property type="match status" value="1"/>
</dbReference>
<keyword evidence="1 4" id="KW-0378">Hydrolase</keyword>
<feature type="active site" description="Proton acceptor" evidence="4">
    <location>
        <position position="232"/>
    </location>
</feature>
<dbReference type="Proteomes" id="UP000091969">
    <property type="component" value="Unassembled WGS sequence"/>
</dbReference>
<feature type="short sequence motif" description="DGA/G" evidence="4">
    <location>
        <begin position="232"/>
        <end position="234"/>
    </location>
</feature>
<organism evidence="7 9">
    <name type="scientific">Tepidimonas fonticaldi</name>
    <dbReference type="NCBI Taxonomy" id="1101373"/>
    <lineage>
        <taxon>Bacteria</taxon>
        <taxon>Pseudomonadati</taxon>
        <taxon>Pseudomonadota</taxon>
        <taxon>Betaproteobacteria</taxon>
        <taxon>Burkholderiales</taxon>
        <taxon>Tepidimonas</taxon>
    </lineage>
</organism>
<dbReference type="RefSeq" id="WP_068607573.1">
    <property type="nucleotide sequence ID" value="NZ_LZDH01000034.1"/>
</dbReference>
<accession>A0A1A6DXB5</accession>
<dbReference type="EMBL" id="VJOO01000014">
    <property type="protein sequence ID" value="TSE36820.1"/>
    <property type="molecule type" value="Genomic_DNA"/>
</dbReference>
<feature type="active site" description="Nucleophile" evidence="4">
    <location>
        <position position="86"/>
    </location>
</feature>
<dbReference type="EMBL" id="LZDH01000034">
    <property type="protein sequence ID" value="OBS31414.1"/>
    <property type="molecule type" value="Genomic_DNA"/>
</dbReference>
<sequence length="772" mass="84563">MIRCLWRLLAAFAWLVAAHGQAAGAASPLLDRTAAPAPDTAAAPSGHRPRIGLVLSGGGARGFAHVGILKALEAARVPVDVIAGTSMGAIIGGLYASGMDPAALEREILAVDWGRLFDDRPPRQDLTQRRKEEDFTYSPAVRLGFKDGQFQFPKGAVSSRSLELLLRRYTLHTRHLPDFDALPTPFRAVATDMETGEPVLLSSGDLAAALRASMSVPGVFSPLEWDGRILGDGGLVNNLPVDVARAMGAEIVIAVNIGTPLARRETLGTALGVTVQMINILTEQNVRRSIEGLNRRDLLLTPDLGSLTAASFDQGPALMAIGERYGASVIEALRRFALDEVAYAAWQSARQTRHEALLATLPDSLAFVRIEGVSSAQAARLMRQIDVAPGDALEPHRIEEDLGRLVALDDYVQLDYRLAPATDGTGEGLIYRLRDDDGARHQLRLGLNLQTDFQGQGDFRLRLSHTLRDAGHRGAQWRTRVELGATVALGTEWYQPLGDDRSRFTSAYADHELRKIEWFDAGGDPLALFHRRTTRIGADLGWHLGRAGNWGDVRVGAIAARRRSLIDYDNQRVGRGTLRDVGWREYAWRLAWVSDQLDHANFPGQGHRYQIEWQRGHYRARGTATDFIRWEASLNEVFRDGPHVWNLYGRLSRSTALPPGAADEYSLGGFQQLSGYRVGQVAGNALMLLRLGYYRRLSLNPGVARALFVGGTLEAGGAWDATERLRLSGYRDNLRWGSSAYLGADTAIGPVYLGLVHAPRGYTGLYFLLGKP</sequence>
<evidence type="ECO:0000256" key="5">
    <source>
        <dbReference type="SAM" id="SignalP"/>
    </source>
</evidence>
<feature type="signal peptide" evidence="5">
    <location>
        <begin position="1"/>
        <end position="22"/>
    </location>
</feature>
<reference evidence="7 9" key="1">
    <citation type="submission" date="2016-06" db="EMBL/GenBank/DDBJ databases">
        <title>Genome sequence of Tepidimonas fonticaldi PL17.</title>
        <authorList>
            <person name="Pinnaka A.K."/>
        </authorList>
    </citation>
    <scope>NUCLEOTIDE SEQUENCE [LARGE SCALE GENOMIC DNA]</scope>
    <source>
        <strain evidence="7 9">PL17</strain>
    </source>
</reference>
<feature type="chain" id="PRO_5044554759" evidence="5">
    <location>
        <begin position="23"/>
        <end position="772"/>
    </location>
</feature>
<evidence type="ECO:0000256" key="3">
    <source>
        <dbReference type="ARBA" id="ARBA00023098"/>
    </source>
</evidence>
<dbReference type="PROSITE" id="PS51635">
    <property type="entry name" value="PNPLA"/>
    <property type="match status" value="1"/>
</dbReference>
<keyword evidence="2 4" id="KW-0442">Lipid degradation</keyword>
<dbReference type="STRING" id="1101373.A9O67_01965"/>
<dbReference type="SMR" id="A0A1A6DXB5"/>
<keyword evidence="9" id="KW-1185">Reference proteome</keyword>
<dbReference type="CDD" id="cd07205">
    <property type="entry name" value="Pat_PNPLA6_PNPLA7_NTE1_like"/>
    <property type="match status" value="1"/>
</dbReference>
<dbReference type="AlphaFoldDB" id="A0A1A6DXB5"/>
<dbReference type="PANTHER" id="PTHR14226">
    <property type="entry name" value="NEUROPATHY TARGET ESTERASE/SWISS CHEESE D.MELANOGASTER"/>
    <property type="match status" value="1"/>
</dbReference>
<dbReference type="GO" id="GO:0016787">
    <property type="term" value="F:hydrolase activity"/>
    <property type="evidence" value="ECO:0007669"/>
    <property type="project" value="UniProtKB-UniRule"/>
</dbReference>
<evidence type="ECO:0000313" key="8">
    <source>
        <dbReference type="EMBL" id="TSE36820.1"/>
    </source>
</evidence>
<dbReference type="Pfam" id="PF01734">
    <property type="entry name" value="Patatin"/>
    <property type="match status" value="1"/>
</dbReference>
<protein>
    <submittedName>
        <fullName evidence="8">Putative NTE family protein</fullName>
    </submittedName>
</protein>
<evidence type="ECO:0000259" key="6">
    <source>
        <dbReference type="PROSITE" id="PS51635"/>
    </source>
</evidence>
<dbReference type="InterPro" id="IPR016035">
    <property type="entry name" value="Acyl_Trfase/lysoPLipase"/>
</dbReference>
<keyword evidence="3 4" id="KW-0443">Lipid metabolism</keyword>
<keyword evidence="5" id="KW-0732">Signal</keyword>
<feature type="domain" description="PNPLA" evidence="6">
    <location>
        <begin position="53"/>
        <end position="245"/>
    </location>
</feature>
<proteinExistence type="predicted"/>
<dbReference type="GO" id="GO:0016042">
    <property type="term" value="P:lipid catabolic process"/>
    <property type="evidence" value="ECO:0007669"/>
    <property type="project" value="UniProtKB-UniRule"/>
</dbReference>
<dbReference type="OrthoDB" id="5290098at2"/>
<evidence type="ECO:0000256" key="2">
    <source>
        <dbReference type="ARBA" id="ARBA00022963"/>
    </source>
</evidence>
<dbReference type="InterPro" id="IPR002641">
    <property type="entry name" value="PNPLA_dom"/>
</dbReference>
<feature type="short sequence motif" description="GXGXXG" evidence="4">
    <location>
        <begin position="57"/>
        <end position="62"/>
    </location>
</feature>
<reference evidence="8 10" key="2">
    <citation type="submission" date="2019-07" db="EMBL/GenBank/DDBJ databases">
        <title>Tepidimonas fonticaldi AT-A2 draft genome.</title>
        <authorList>
            <person name="Da Costa M.S."/>
            <person name="Froufe H.J.C."/>
            <person name="Egas C."/>
            <person name="Albuquerque L."/>
        </authorList>
    </citation>
    <scope>NUCLEOTIDE SEQUENCE [LARGE SCALE GENOMIC DNA]</scope>
    <source>
        <strain evidence="8 10">AT-A2</strain>
    </source>
</reference>
<dbReference type="Gene3D" id="3.40.1090.10">
    <property type="entry name" value="Cytosolic phospholipase A2 catalytic domain"/>
    <property type="match status" value="2"/>
</dbReference>
<evidence type="ECO:0000313" key="9">
    <source>
        <dbReference type="Proteomes" id="UP000091969"/>
    </source>
</evidence>
<name>A0A1A6DXB5_9BURK</name>
<evidence type="ECO:0000256" key="4">
    <source>
        <dbReference type="PROSITE-ProRule" id="PRU01161"/>
    </source>
</evidence>
<dbReference type="PANTHER" id="PTHR14226:SF29">
    <property type="entry name" value="NEUROPATHY TARGET ESTERASE SWS"/>
    <property type="match status" value="1"/>
</dbReference>
<evidence type="ECO:0000256" key="1">
    <source>
        <dbReference type="ARBA" id="ARBA00022801"/>
    </source>
</evidence>